<keyword evidence="3" id="KW-1185">Reference proteome</keyword>
<evidence type="ECO:0000313" key="2">
    <source>
        <dbReference type="EMBL" id="AWN23201.1"/>
    </source>
</evidence>
<dbReference type="AlphaFoldDB" id="A0A2Z3JHY5"/>
<keyword evidence="1" id="KW-0472">Membrane</keyword>
<organism evidence="2 3">
    <name type="scientific">Deinococcus irradiatisoli</name>
    <dbReference type="NCBI Taxonomy" id="2202254"/>
    <lineage>
        <taxon>Bacteria</taxon>
        <taxon>Thermotogati</taxon>
        <taxon>Deinococcota</taxon>
        <taxon>Deinococci</taxon>
        <taxon>Deinococcales</taxon>
        <taxon>Deinococcaceae</taxon>
        <taxon>Deinococcus</taxon>
    </lineage>
</organism>
<dbReference type="KEGG" id="dez:DKM44_08160"/>
<keyword evidence="1" id="KW-1133">Transmembrane helix</keyword>
<name>A0A2Z3JHY5_9DEIO</name>
<sequence length="322" mass="33640">MRHSARGVTIPELLVTMLILLIILSVIFSFTRSSLSLYQTDAARNGALGTVRSTFDVLSADVQQAGERLNSDFPAISVSADSSGNAVLVLRRGLADGPLPLCAPIPDAGALYVNANNPFRQTLAGGVSNLPASCTDNLQNLASWDAALAAGGSVGLVIDMAGLTSDSLKVQSSATDPVSRSQTLQLAAGAGLPTTRYDPRKTGPADTGRDIRLYLLENRTYRVSGGQLTLAENFGAPQPAAPQVVAFTVTPYLKPPGALSADNPAVAASLPFPPSPNPAGLTWKDLAFLDIRLTVTDKSGQNTVTRTLNERMTPRNAGSADQ</sequence>
<reference evidence="2 3" key="1">
    <citation type="submission" date="2018-05" db="EMBL/GenBank/DDBJ databases">
        <title>Complete Genome Sequence of Deinococcus sp. strain 17bor-2.</title>
        <authorList>
            <person name="Srinivasan S."/>
        </authorList>
    </citation>
    <scope>NUCLEOTIDE SEQUENCE [LARGE SCALE GENOMIC DNA]</scope>
    <source>
        <strain evidence="2 3">17bor-2</strain>
    </source>
</reference>
<evidence type="ECO:0000256" key="1">
    <source>
        <dbReference type="SAM" id="Phobius"/>
    </source>
</evidence>
<dbReference type="Proteomes" id="UP000245368">
    <property type="component" value="Chromosome"/>
</dbReference>
<accession>A0A2Z3JHY5</accession>
<evidence type="ECO:0000313" key="3">
    <source>
        <dbReference type="Proteomes" id="UP000245368"/>
    </source>
</evidence>
<gene>
    <name evidence="2" type="ORF">DKM44_08160</name>
</gene>
<proteinExistence type="predicted"/>
<keyword evidence="1" id="KW-0812">Transmembrane</keyword>
<feature type="transmembrane region" description="Helical" evidence="1">
    <location>
        <begin position="12"/>
        <end position="30"/>
    </location>
</feature>
<protein>
    <recommendedName>
        <fullName evidence="4">Prepilin-type cleavage/methylation domain-containing protein</fullName>
    </recommendedName>
</protein>
<dbReference type="EMBL" id="CP029494">
    <property type="protein sequence ID" value="AWN23201.1"/>
    <property type="molecule type" value="Genomic_DNA"/>
</dbReference>
<evidence type="ECO:0008006" key="4">
    <source>
        <dbReference type="Google" id="ProtNLM"/>
    </source>
</evidence>